<evidence type="ECO:0000313" key="2">
    <source>
        <dbReference type="Proteomes" id="UP000242715"/>
    </source>
</evidence>
<reference evidence="2" key="1">
    <citation type="journal article" date="2017" name="Front. Plant Sci.">
        <title>Climate Clever Clovers: New Paradigm to Reduce the Environmental Footprint of Ruminants by Breeding Low Methanogenic Forages Utilizing Haplotype Variation.</title>
        <authorList>
            <person name="Kaur P."/>
            <person name="Appels R."/>
            <person name="Bayer P.E."/>
            <person name="Keeble-Gagnere G."/>
            <person name="Wang J."/>
            <person name="Hirakawa H."/>
            <person name="Shirasawa K."/>
            <person name="Vercoe P."/>
            <person name="Stefanova K."/>
            <person name="Durmic Z."/>
            <person name="Nichols P."/>
            <person name="Revell C."/>
            <person name="Isobe S.N."/>
            <person name="Edwards D."/>
            <person name="Erskine W."/>
        </authorList>
    </citation>
    <scope>NUCLEOTIDE SEQUENCE [LARGE SCALE GENOMIC DNA]</scope>
    <source>
        <strain evidence="2">cv. Daliak</strain>
    </source>
</reference>
<dbReference type="AlphaFoldDB" id="A0A2Z6MSP9"/>
<name>A0A2Z6MSP9_TRISU</name>
<organism evidence="1 2">
    <name type="scientific">Trifolium subterraneum</name>
    <name type="common">Subterranean clover</name>
    <dbReference type="NCBI Taxonomy" id="3900"/>
    <lineage>
        <taxon>Eukaryota</taxon>
        <taxon>Viridiplantae</taxon>
        <taxon>Streptophyta</taxon>
        <taxon>Embryophyta</taxon>
        <taxon>Tracheophyta</taxon>
        <taxon>Spermatophyta</taxon>
        <taxon>Magnoliopsida</taxon>
        <taxon>eudicotyledons</taxon>
        <taxon>Gunneridae</taxon>
        <taxon>Pentapetalae</taxon>
        <taxon>rosids</taxon>
        <taxon>fabids</taxon>
        <taxon>Fabales</taxon>
        <taxon>Fabaceae</taxon>
        <taxon>Papilionoideae</taxon>
        <taxon>50 kb inversion clade</taxon>
        <taxon>NPAAA clade</taxon>
        <taxon>Hologalegina</taxon>
        <taxon>IRL clade</taxon>
        <taxon>Trifolieae</taxon>
        <taxon>Trifolium</taxon>
    </lineage>
</organism>
<gene>
    <name evidence="1" type="ORF">TSUD_384230</name>
</gene>
<dbReference type="EMBL" id="DF973592">
    <property type="protein sequence ID" value="GAU35468.1"/>
    <property type="molecule type" value="Genomic_DNA"/>
</dbReference>
<dbReference type="Proteomes" id="UP000242715">
    <property type="component" value="Unassembled WGS sequence"/>
</dbReference>
<evidence type="ECO:0000313" key="1">
    <source>
        <dbReference type="EMBL" id="GAU35468.1"/>
    </source>
</evidence>
<sequence length="128" mass="14932">MTYDGLYTSQVQQLKVDSIANGFEGFTNIEMLNLDYGRWISMNSNLDKRFDVATMELNRSLHVNGDEFDYLKYTIGGFDECTMVSYMELFDPCLEARMELMNYHEDFSNAIDFKESMGPRESKFLSTF</sequence>
<dbReference type="OrthoDB" id="1727270at2759"/>
<keyword evidence="2" id="KW-1185">Reference proteome</keyword>
<protein>
    <submittedName>
        <fullName evidence="1">Uncharacterized protein</fullName>
    </submittedName>
</protein>
<accession>A0A2Z6MSP9</accession>
<proteinExistence type="predicted"/>